<keyword evidence="1" id="KW-0677">Repeat</keyword>
<dbReference type="CDD" id="cd00105">
    <property type="entry name" value="KH-I"/>
    <property type="match status" value="2"/>
</dbReference>
<feature type="domain" description="K Homology" evidence="3">
    <location>
        <begin position="382"/>
        <end position="455"/>
    </location>
</feature>
<dbReference type="InterPro" id="IPR055256">
    <property type="entry name" value="KH_1_KHDC4/BBP-like"/>
</dbReference>
<protein>
    <recommendedName>
        <fullName evidence="3">K Homology domain-containing protein</fullName>
    </recommendedName>
</protein>
<evidence type="ECO:0000259" key="3">
    <source>
        <dbReference type="SMART" id="SM00322"/>
    </source>
</evidence>
<accession>A0A7S3JY52</accession>
<dbReference type="SUPFAM" id="SSF54791">
    <property type="entry name" value="Eukaryotic type KH-domain (KH-domain type I)"/>
    <property type="match status" value="4"/>
</dbReference>
<dbReference type="Pfam" id="PF00013">
    <property type="entry name" value="KH_1"/>
    <property type="match status" value="3"/>
</dbReference>
<dbReference type="InterPro" id="IPR036612">
    <property type="entry name" value="KH_dom_type_1_sf"/>
</dbReference>
<organism evidence="4">
    <name type="scientific">Aureoumbra lagunensis</name>
    <dbReference type="NCBI Taxonomy" id="44058"/>
    <lineage>
        <taxon>Eukaryota</taxon>
        <taxon>Sar</taxon>
        <taxon>Stramenopiles</taxon>
        <taxon>Ochrophyta</taxon>
        <taxon>Pelagophyceae</taxon>
        <taxon>Pelagomonadales</taxon>
        <taxon>Aureoumbra</taxon>
    </lineage>
</organism>
<dbReference type="Gene3D" id="3.30.1370.10">
    <property type="entry name" value="K Homology domain, type 1"/>
    <property type="match status" value="4"/>
</dbReference>
<evidence type="ECO:0000256" key="2">
    <source>
        <dbReference type="PROSITE-ProRule" id="PRU00117"/>
    </source>
</evidence>
<gene>
    <name evidence="4" type="ORF">ALAG00032_LOCUS8098</name>
</gene>
<feature type="domain" description="K Homology" evidence="3">
    <location>
        <begin position="210"/>
        <end position="288"/>
    </location>
</feature>
<dbReference type="SMART" id="SM00322">
    <property type="entry name" value="KH"/>
    <property type="match status" value="4"/>
</dbReference>
<dbReference type="InterPro" id="IPR004088">
    <property type="entry name" value="KH_dom_type_1"/>
</dbReference>
<sequence length="619" mass="66749">MEEAIERARKIAAKANKGGFSDGPPTGDAAIQAATLQAIMHMSTGNAIVNTTTRFADDTNKGDPLTIALRVALSVKKIPKISRKIIVPNEPGVNFMGLLLGPRGATLKEMMERSGARIIIRGKGSVRENTQAQPHPDDNEPLHVAIDGAEESVARAVAEVEAILFDPRYREEMKNAQLNVLGVHDSQELSTLSRGLGANWMVTPSIPKQGETTFECRIPNSLVGLVIGRGGENIKRIAAELGVRIQIAKEAEPQDISPPQEPPMRRIALTGSERGIDRARNEIEDILRSKPGASLNGSAESIALKIPNDKVGLVIGKAGTTIRSIQERTGVTVKVPPAADADDPNSRTLELCADTQQQIHVAKNEIDQLIADEIARASGALPPSSEIFPCPEGCVGLIIGKGGETIHKIQNATGIRIQIPPSPDPNSNPPMRMLGIIGSPQARQQAIFEISQLVAQHEARHGKTVGYESVGPPPDPYANPGFVDPYAPDGIYDPTYAQQQLSWTYAQEQAWTPQQEFVQEKPSAPHTAINGDQQQTEYKPEDYINDFWNYAGWYGEEAARLYYGDYAPPLGTPPPPHIQLPPPGAEPGNQYYADEYAQQFQPTDAALSLSTGAAAPPPA</sequence>
<dbReference type="PROSITE" id="PS50084">
    <property type="entry name" value="KH_TYPE_1"/>
    <property type="match status" value="4"/>
</dbReference>
<evidence type="ECO:0000256" key="1">
    <source>
        <dbReference type="ARBA" id="ARBA00022737"/>
    </source>
</evidence>
<dbReference type="InterPro" id="IPR004087">
    <property type="entry name" value="KH_dom"/>
</dbReference>
<dbReference type="Pfam" id="PF22675">
    <property type="entry name" value="KH-I_KHDC4-BBP"/>
    <property type="match status" value="1"/>
</dbReference>
<keyword evidence="2" id="KW-0694">RNA-binding</keyword>
<feature type="domain" description="K Homology" evidence="3">
    <location>
        <begin position="298"/>
        <end position="371"/>
    </location>
</feature>
<proteinExistence type="predicted"/>
<feature type="domain" description="K Homology" evidence="3">
    <location>
        <begin position="79"/>
        <end position="165"/>
    </location>
</feature>
<dbReference type="PANTHER" id="PTHR10288">
    <property type="entry name" value="KH DOMAIN CONTAINING RNA BINDING PROTEIN"/>
    <property type="match status" value="1"/>
</dbReference>
<reference evidence="4" key="1">
    <citation type="submission" date="2021-01" db="EMBL/GenBank/DDBJ databases">
        <authorList>
            <person name="Corre E."/>
            <person name="Pelletier E."/>
            <person name="Niang G."/>
            <person name="Scheremetjew M."/>
            <person name="Finn R."/>
            <person name="Kale V."/>
            <person name="Holt S."/>
            <person name="Cochrane G."/>
            <person name="Meng A."/>
            <person name="Brown T."/>
            <person name="Cohen L."/>
        </authorList>
    </citation>
    <scope>NUCLEOTIDE SEQUENCE</scope>
    <source>
        <strain evidence="4">CCMP1510</strain>
    </source>
</reference>
<dbReference type="AlphaFoldDB" id="A0A7S3JY52"/>
<name>A0A7S3JY52_9STRA</name>
<dbReference type="EMBL" id="HBIJ01011868">
    <property type="protein sequence ID" value="CAE0367349.1"/>
    <property type="molecule type" value="Transcribed_RNA"/>
</dbReference>
<dbReference type="GO" id="GO:0003723">
    <property type="term" value="F:RNA binding"/>
    <property type="evidence" value="ECO:0007669"/>
    <property type="project" value="UniProtKB-UniRule"/>
</dbReference>
<evidence type="ECO:0000313" key="4">
    <source>
        <dbReference type="EMBL" id="CAE0367349.1"/>
    </source>
</evidence>